<dbReference type="AlphaFoldDB" id="A0A813M1I6"/>
<dbReference type="EMBL" id="CAJNOC010000022">
    <property type="protein sequence ID" value="CAF0707103.1"/>
    <property type="molecule type" value="Genomic_DNA"/>
</dbReference>
<organism evidence="4 5">
    <name type="scientific">Brachionus calyciflorus</name>
    <dbReference type="NCBI Taxonomy" id="104777"/>
    <lineage>
        <taxon>Eukaryota</taxon>
        <taxon>Metazoa</taxon>
        <taxon>Spiralia</taxon>
        <taxon>Gnathifera</taxon>
        <taxon>Rotifera</taxon>
        <taxon>Eurotatoria</taxon>
        <taxon>Monogononta</taxon>
        <taxon>Pseudotrocha</taxon>
        <taxon>Ploima</taxon>
        <taxon>Brachionidae</taxon>
        <taxon>Brachionus</taxon>
    </lineage>
</organism>
<dbReference type="PRINTS" id="PR00219">
    <property type="entry name" value="SYNAPTOBREVN"/>
</dbReference>
<dbReference type="PANTHER" id="PTHR45701">
    <property type="entry name" value="SYNAPTOBREVIN FAMILY MEMBER"/>
    <property type="match status" value="1"/>
</dbReference>
<name>A0A813M1I6_9BILA</name>
<dbReference type="Pfam" id="PF00957">
    <property type="entry name" value="Synaptobrevin"/>
    <property type="match status" value="1"/>
</dbReference>
<keyword evidence="5" id="KW-1185">Reference proteome</keyword>
<dbReference type="Gene3D" id="1.20.5.110">
    <property type="match status" value="1"/>
</dbReference>
<dbReference type="InterPro" id="IPR001388">
    <property type="entry name" value="Synaptobrevin-like"/>
</dbReference>
<dbReference type="InterPro" id="IPR042855">
    <property type="entry name" value="V_SNARE_CC"/>
</dbReference>
<dbReference type="PROSITE" id="PS50892">
    <property type="entry name" value="V_SNARE"/>
    <property type="match status" value="1"/>
</dbReference>
<evidence type="ECO:0000313" key="5">
    <source>
        <dbReference type="Proteomes" id="UP000663879"/>
    </source>
</evidence>
<dbReference type="GO" id="GO:0016020">
    <property type="term" value="C:membrane"/>
    <property type="evidence" value="ECO:0007669"/>
    <property type="project" value="InterPro"/>
</dbReference>
<evidence type="ECO:0000256" key="1">
    <source>
        <dbReference type="PROSITE-ProRule" id="PRU00290"/>
    </source>
</evidence>
<protein>
    <recommendedName>
        <fullName evidence="3">V-SNARE coiled-coil homology domain-containing protein</fullName>
    </recommendedName>
</protein>
<evidence type="ECO:0000256" key="2">
    <source>
        <dbReference type="SAM" id="MobiDB-lite"/>
    </source>
</evidence>
<dbReference type="OrthoDB" id="190375at2759"/>
<feature type="compositionally biased region" description="Basic and acidic residues" evidence="2">
    <location>
        <begin position="12"/>
        <end position="28"/>
    </location>
</feature>
<keyword evidence="1" id="KW-0175">Coiled coil</keyword>
<proteinExistence type="predicted"/>
<dbReference type="GO" id="GO:0016192">
    <property type="term" value="P:vesicle-mediated transport"/>
    <property type="evidence" value="ECO:0007669"/>
    <property type="project" value="InterPro"/>
</dbReference>
<feature type="region of interest" description="Disordered" evidence="2">
    <location>
        <begin position="1"/>
        <end position="29"/>
    </location>
</feature>
<sequence>MMNQTLQGTGIGERKTDEESSKVNEKIEQTQNEIDEIKCIMKDNIEKMMHRGINLNELKNSCDHLEEQAAQFQMTAKKESFLRPFTETILTIKEFP</sequence>
<dbReference type="Proteomes" id="UP000663879">
    <property type="component" value="Unassembled WGS sequence"/>
</dbReference>
<reference evidence="4" key="1">
    <citation type="submission" date="2021-02" db="EMBL/GenBank/DDBJ databases">
        <authorList>
            <person name="Nowell W R."/>
        </authorList>
    </citation>
    <scope>NUCLEOTIDE SEQUENCE</scope>
    <source>
        <strain evidence="4">Ploen Becks lab</strain>
    </source>
</reference>
<dbReference type="InterPro" id="IPR016444">
    <property type="entry name" value="Synaptobrevin/VAMP"/>
</dbReference>
<dbReference type="SUPFAM" id="SSF58038">
    <property type="entry name" value="SNARE fusion complex"/>
    <property type="match status" value="1"/>
</dbReference>
<evidence type="ECO:0000259" key="3">
    <source>
        <dbReference type="PROSITE" id="PS50892"/>
    </source>
</evidence>
<gene>
    <name evidence="4" type="ORF">OXX778_LOCUS449</name>
</gene>
<accession>A0A813M1I6</accession>
<comment type="caution">
    <text evidence="4">The sequence shown here is derived from an EMBL/GenBank/DDBJ whole genome shotgun (WGS) entry which is preliminary data.</text>
</comment>
<feature type="domain" description="V-SNARE coiled-coil homology" evidence="3">
    <location>
        <begin position="26"/>
        <end position="83"/>
    </location>
</feature>
<evidence type="ECO:0000313" key="4">
    <source>
        <dbReference type="EMBL" id="CAF0707103.1"/>
    </source>
</evidence>